<evidence type="ECO:0000256" key="6">
    <source>
        <dbReference type="ARBA" id="ARBA00023065"/>
    </source>
</evidence>
<name>A0AAE1PZS4_9EUCA</name>
<evidence type="ECO:0000256" key="9">
    <source>
        <dbReference type="ARBA" id="ARBA00023180"/>
    </source>
</evidence>
<dbReference type="GO" id="GO:0005886">
    <property type="term" value="C:plasma membrane"/>
    <property type="evidence" value="ECO:0007669"/>
    <property type="project" value="UniProtKB-SubCell"/>
</dbReference>
<dbReference type="Gene3D" id="3.40.190.10">
    <property type="entry name" value="Periplasmic binding protein-like II"/>
    <property type="match status" value="1"/>
</dbReference>
<dbReference type="SMART" id="SM00918">
    <property type="entry name" value="Lig_chan-Glu_bd"/>
    <property type="match status" value="1"/>
</dbReference>
<dbReference type="PANTHER" id="PTHR42643">
    <property type="entry name" value="IONOTROPIC RECEPTOR 20A-RELATED"/>
    <property type="match status" value="1"/>
</dbReference>
<protein>
    <recommendedName>
        <fullName evidence="12">Ionotropic glutamate receptor L-glutamate and glycine-binding domain-containing protein</fullName>
    </recommendedName>
</protein>
<evidence type="ECO:0000256" key="3">
    <source>
        <dbReference type="ARBA" id="ARBA00022475"/>
    </source>
</evidence>
<dbReference type="InterPro" id="IPR052192">
    <property type="entry name" value="Insect_Ionotropic_Sensory_Rcpt"/>
</dbReference>
<evidence type="ECO:0000256" key="7">
    <source>
        <dbReference type="ARBA" id="ARBA00023136"/>
    </source>
</evidence>
<dbReference type="SUPFAM" id="SSF53850">
    <property type="entry name" value="Periplasmic binding protein-like II"/>
    <property type="match status" value="1"/>
</dbReference>
<evidence type="ECO:0000256" key="4">
    <source>
        <dbReference type="ARBA" id="ARBA00022692"/>
    </source>
</evidence>
<keyword evidence="7" id="KW-0472">Membrane</keyword>
<keyword evidence="2" id="KW-0813">Transport</keyword>
<sequence>MVLDVQSVLVGTFVVICLLNTSTATRQSFITSVIDGIDISRKGGADDLLSLMYLLASHYTPKCLKIVVLPKEVEVKTTWPSTDSSLKSEKRKISANTSNFPFEFEPRIIINAQPLVEVQKTIKRVNSKIESIISCSSVSYIVSLPSVSPLLVSLTSTPSNIQLTRYYFFYTKNLMAAEKLLFDPVLAEEENVAVVIQQKFHNKTLWFVLTRQLLHPSGSPKVLNANTWSRDTGFTSTQHIFPDQMKNFYGKLLRGSVMSYPPFVMYDKVKDSLIIKPKQSLEISIIRAIAQQLNFTYVLALPEDGQWGAPSTDGHWTGIVGDSVYRHANFSFCLNMNMERLKVLDFSRVYYYDAMTFVTGKTRPTSLWKKLITPFTSKSKD</sequence>
<evidence type="ECO:0000256" key="1">
    <source>
        <dbReference type="ARBA" id="ARBA00004651"/>
    </source>
</evidence>
<evidence type="ECO:0000256" key="8">
    <source>
        <dbReference type="ARBA" id="ARBA00023170"/>
    </source>
</evidence>
<evidence type="ECO:0000313" key="14">
    <source>
        <dbReference type="Proteomes" id="UP001292094"/>
    </source>
</evidence>
<dbReference type="Proteomes" id="UP001292094">
    <property type="component" value="Unassembled WGS sequence"/>
</dbReference>
<feature type="domain" description="Ionotropic glutamate receptor L-glutamate and glycine-binding" evidence="12">
    <location>
        <begin position="262"/>
        <end position="325"/>
    </location>
</feature>
<evidence type="ECO:0000259" key="12">
    <source>
        <dbReference type="SMART" id="SM00918"/>
    </source>
</evidence>
<evidence type="ECO:0000256" key="5">
    <source>
        <dbReference type="ARBA" id="ARBA00022989"/>
    </source>
</evidence>
<proteinExistence type="predicted"/>
<keyword evidence="4" id="KW-0812">Transmembrane</keyword>
<keyword evidence="11" id="KW-0407">Ion channel</keyword>
<keyword evidence="9" id="KW-0325">Glycoprotein</keyword>
<dbReference type="AlphaFoldDB" id="A0AAE1PZS4"/>
<keyword evidence="5" id="KW-1133">Transmembrane helix</keyword>
<evidence type="ECO:0000256" key="2">
    <source>
        <dbReference type="ARBA" id="ARBA00022448"/>
    </source>
</evidence>
<evidence type="ECO:0000256" key="11">
    <source>
        <dbReference type="ARBA" id="ARBA00023303"/>
    </source>
</evidence>
<keyword evidence="6" id="KW-0406">Ion transport</keyword>
<gene>
    <name evidence="13" type="ORF">Pmani_011587</name>
</gene>
<evidence type="ECO:0000256" key="10">
    <source>
        <dbReference type="ARBA" id="ARBA00023286"/>
    </source>
</evidence>
<comment type="caution">
    <text evidence="13">The sequence shown here is derived from an EMBL/GenBank/DDBJ whole genome shotgun (WGS) entry which is preliminary data.</text>
</comment>
<comment type="subcellular location">
    <subcellularLocation>
        <location evidence="1">Cell membrane</location>
        <topology evidence="1">Multi-pass membrane protein</topology>
    </subcellularLocation>
</comment>
<accession>A0AAE1PZS4</accession>
<dbReference type="InterPro" id="IPR019594">
    <property type="entry name" value="Glu/Gly-bd"/>
</dbReference>
<keyword evidence="10" id="KW-1071">Ligand-gated ion channel</keyword>
<organism evidence="13 14">
    <name type="scientific">Petrolisthes manimaculis</name>
    <dbReference type="NCBI Taxonomy" id="1843537"/>
    <lineage>
        <taxon>Eukaryota</taxon>
        <taxon>Metazoa</taxon>
        <taxon>Ecdysozoa</taxon>
        <taxon>Arthropoda</taxon>
        <taxon>Crustacea</taxon>
        <taxon>Multicrustacea</taxon>
        <taxon>Malacostraca</taxon>
        <taxon>Eumalacostraca</taxon>
        <taxon>Eucarida</taxon>
        <taxon>Decapoda</taxon>
        <taxon>Pleocyemata</taxon>
        <taxon>Anomura</taxon>
        <taxon>Galatheoidea</taxon>
        <taxon>Porcellanidae</taxon>
        <taxon>Petrolisthes</taxon>
    </lineage>
</organism>
<dbReference type="PANTHER" id="PTHR42643:SF24">
    <property type="entry name" value="IONOTROPIC RECEPTOR 60A"/>
    <property type="match status" value="1"/>
</dbReference>
<dbReference type="EMBL" id="JAWZYT010000930">
    <property type="protein sequence ID" value="KAK4317323.1"/>
    <property type="molecule type" value="Genomic_DNA"/>
</dbReference>
<keyword evidence="8" id="KW-0675">Receptor</keyword>
<dbReference type="GO" id="GO:0015276">
    <property type="term" value="F:ligand-gated monoatomic ion channel activity"/>
    <property type="evidence" value="ECO:0007669"/>
    <property type="project" value="InterPro"/>
</dbReference>
<keyword evidence="3" id="KW-1003">Cell membrane</keyword>
<dbReference type="Pfam" id="PF10613">
    <property type="entry name" value="Lig_chan-Glu_bd"/>
    <property type="match status" value="1"/>
</dbReference>
<reference evidence="13" key="1">
    <citation type="submission" date="2023-11" db="EMBL/GenBank/DDBJ databases">
        <title>Genome assemblies of two species of porcelain crab, Petrolisthes cinctipes and Petrolisthes manimaculis (Anomura: Porcellanidae).</title>
        <authorList>
            <person name="Angst P."/>
        </authorList>
    </citation>
    <scope>NUCLEOTIDE SEQUENCE</scope>
    <source>
        <strain evidence="13">PB745_02</strain>
        <tissue evidence="13">Gill</tissue>
    </source>
</reference>
<keyword evidence="14" id="KW-1185">Reference proteome</keyword>
<evidence type="ECO:0000313" key="13">
    <source>
        <dbReference type="EMBL" id="KAK4317323.1"/>
    </source>
</evidence>